<dbReference type="Pfam" id="PF07686">
    <property type="entry name" value="V-set"/>
    <property type="match status" value="1"/>
</dbReference>
<evidence type="ECO:0000256" key="4">
    <source>
        <dbReference type="ARBA" id="ARBA00022729"/>
    </source>
</evidence>
<dbReference type="SUPFAM" id="SSF48726">
    <property type="entry name" value="Immunoglobulin"/>
    <property type="match status" value="1"/>
</dbReference>
<dbReference type="PRINTS" id="PR00213">
    <property type="entry name" value="MYELINP0"/>
</dbReference>
<organism evidence="13 14">
    <name type="scientific">Columba livia</name>
    <name type="common">Rock dove</name>
    <dbReference type="NCBI Taxonomy" id="8932"/>
    <lineage>
        <taxon>Eukaryota</taxon>
        <taxon>Metazoa</taxon>
        <taxon>Chordata</taxon>
        <taxon>Craniata</taxon>
        <taxon>Vertebrata</taxon>
        <taxon>Euteleostomi</taxon>
        <taxon>Archelosauria</taxon>
        <taxon>Archosauria</taxon>
        <taxon>Dinosauria</taxon>
        <taxon>Saurischia</taxon>
        <taxon>Theropoda</taxon>
        <taxon>Coelurosauria</taxon>
        <taxon>Aves</taxon>
        <taxon>Neognathae</taxon>
        <taxon>Neoaves</taxon>
        <taxon>Columbimorphae</taxon>
        <taxon>Columbiformes</taxon>
        <taxon>Columbidae</taxon>
        <taxon>Columba</taxon>
    </lineage>
</organism>
<evidence type="ECO:0000256" key="10">
    <source>
        <dbReference type="SAM" id="Phobius"/>
    </source>
</evidence>
<evidence type="ECO:0000256" key="3">
    <source>
        <dbReference type="ARBA" id="ARBA00022692"/>
    </source>
</evidence>
<dbReference type="InterPro" id="IPR036179">
    <property type="entry name" value="Ig-like_dom_sf"/>
</dbReference>
<keyword evidence="5 10" id="KW-1133">Transmembrane helix</keyword>
<dbReference type="AlphaFoldDB" id="A0A2I0MLW9"/>
<evidence type="ECO:0000259" key="12">
    <source>
        <dbReference type="PROSITE" id="PS50835"/>
    </source>
</evidence>
<dbReference type="GO" id="GO:0009986">
    <property type="term" value="C:cell surface"/>
    <property type="evidence" value="ECO:0007669"/>
    <property type="project" value="TreeGrafter"/>
</dbReference>
<dbReference type="PANTHER" id="PTHR13869">
    <property type="entry name" value="MYELIN P0 RELATED"/>
    <property type="match status" value="1"/>
</dbReference>
<protein>
    <submittedName>
        <fullName evidence="13">Myelin protein zero-like 1, transcript variant X1</fullName>
    </submittedName>
</protein>
<keyword evidence="6 10" id="KW-0472">Membrane</keyword>
<evidence type="ECO:0000256" key="1">
    <source>
        <dbReference type="ARBA" id="ARBA00004479"/>
    </source>
</evidence>
<proteinExistence type="inferred from homology"/>
<dbReference type="SMART" id="SM00406">
    <property type="entry name" value="IGv"/>
    <property type="match status" value="1"/>
</dbReference>
<dbReference type="PROSITE" id="PS50835">
    <property type="entry name" value="IG_LIKE"/>
    <property type="match status" value="1"/>
</dbReference>
<dbReference type="KEGG" id="clv:102089051"/>
<evidence type="ECO:0000313" key="14">
    <source>
        <dbReference type="Proteomes" id="UP000053872"/>
    </source>
</evidence>
<keyword evidence="14" id="KW-1185">Reference proteome</keyword>
<accession>A0A2I0MLW9</accession>
<dbReference type="InterPro" id="IPR013106">
    <property type="entry name" value="Ig_V-set"/>
</dbReference>
<dbReference type="InParanoid" id="A0A2I0MLW9"/>
<gene>
    <name evidence="13" type="primary">MPZL1</name>
    <name evidence="13" type="ORF">A306_00003718</name>
</gene>
<evidence type="ECO:0000256" key="9">
    <source>
        <dbReference type="ARBA" id="ARBA00023319"/>
    </source>
</evidence>
<feature type="transmembrane region" description="Helical" evidence="10">
    <location>
        <begin position="188"/>
        <end position="214"/>
    </location>
</feature>
<feature type="chain" id="PRO_5014196067" evidence="11">
    <location>
        <begin position="25"/>
        <end position="293"/>
    </location>
</feature>
<name>A0A2I0MLW9_COLLI</name>
<dbReference type="FunFam" id="2.60.40.10:FF:000193">
    <property type="entry name" value="Myelin protein zero-like 1 like"/>
    <property type="match status" value="1"/>
</dbReference>
<dbReference type="Proteomes" id="UP000053872">
    <property type="component" value="Unassembled WGS sequence"/>
</dbReference>
<evidence type="ECO:0000256" key="5">
    <source>
        <dbReference type="ARBA" id="ARBA00022989"/>
    </source>
</evidence>
<reference evidence="13 14" key="1">
    <citation type="journal article" date="2013" name="Science">
        <title>Genomic diversity and evolution of the head crest in the rock pigeon.</title>
        <authorList>
            <person name="Shapiro M.D."/>
            <person name="Kronenberg Z."/>
            <person name="Li C."/>
            <person name="Domyan E.T."/>
            <person name="Pan H."/>
            <person name="Campbell M."/>
            <person name="Tan H."/>
            <person name="Huff C.D."/>
            <person name="Hu H."/>
            <person name="Vickrey A.I."/>
            <person name="Nielsen S.C."/>
            <person name="Stringham S.A."/>
            <person name="Hu H."/>
            <person name="Willerslev E."/>
            <person name="Gilbert M.T."/>
            <person name="Yandell M."/>
            <person name="Zhang G."/>
            <person name="Wang J."/>
        </authorList>
    </citation>
    <scope>NUCLEOTIDE SEQUENCE [LARGE SCALE GENOMIC DNA]</scope>
    <source>
        <tissue evidence="13">Blood</tissue>
    </source>
</reference>
<comment type="subcellular location">
    <subcellularLocation>
        <location evidence="1">Membrane</location>
        <topology evidence="1">Single-pass type I membrane protein</topology>
    </subcellularLocation>
</comment>
<keyword evidence="3 10" id="KW-0812">Transmembrane</keyword>
<comment type="caution">
    <text evidence="13">The sequence shown here is derived from an EMBL/GenBank/DDBJ whole genome shotgun (WGS) entry which is preliminary data.</text>
</comment>
<dbReference type="Gene3D" id="2.60.40.10">
    <property type="entry name" value="Immunoglobulins"/>
    <property type="match status" value="1"/>
</dbReference>
<evidence type="ECO:0000256" key="7">
    <source>
        <dbReference type="ARBA" id="ARBA00023157"/>
    </source>
</evidence>
<dbReference type="InterPro" id="IPR013783">
    <property type="entry name" value="Ig-like_fold"/>
</dbReference>
<feature type="domain" description="Ig-like" evidence="12">
    <location>
        <begin position="42"/>
        <end position="174"/>
    </location>
</feature>
<keyword evidence="8" id="KW-0325">Glycoprotein</keyword>
<dbReference type="EMBL" id="AKCR02000007">
    <property type="protein sequence ID" value="PKK30666.1"/>
    <property type="molecule type" value="Genomic_DNA"/>
</dbReference>
<keyword evidence="7" id="KW-1015">Disulfide bond</keyword>
<dbReference type="InterPro" id="IPR003599">
    <property type="entry name" value="Ig_sub"/>
</dbReference>
<feature type="signal peptide" evidence="11">
    <location>
        <begin position="1"/>
        <end position="24"/>
    </location>
</feature>
<dbReference type="CDD" id="cd05715">
    <property type="entry name" value="IgV_P0-like"/>
    <property type="match status" value="1"/>
</dbReference>
<dbReference type="PANTHER" id="PTHR13869:SF19">
    <property type="entry name" value="MYELIN PROTEIN ZERO-LIKE PROTEIN 1"/>
    <property type="match status" value="1"/>
</dbReference>
<dbReference type="GO" id="GO:0005925">
    <property type="term" value="C:focal adhesion"/>
    <property type="evidence" value="ECO:0007669"/>
    <property type="project" value="TreeGrafter"/>
</dbReference>
<keyword evidence="9" id="KW-0393">Immunoglobulin domain</keyword>
<evidence type="ECO:0000256" key="11">
    <source>
        <dbReference type="SAM" id="SignalP"/>
    </source>
</evidence>
<dbReference type="InterPro" id="IPR007110">
    <property type="entry name" value="Ig-like_dom"/>
</dbReference>
<dbReference type="InterPro" id="IPR000920">
    <property type="entry name" value="Myelin_P0-rel"/>
</dbReference>
<dbReference type="STRING" id="8932.A0A2I0MLW9"/>
<evidence type="ECO:0000256" key="2">
    <source>
        <dbReference type="ARBA" id="ARBA00007180"/>
    </source>
</evidence>
<sequence length="293" mass="32322">MQCLCTHLLWELLMSLLFSPYQQCDMNSYHFNSLVLQTALMPLVLLLSSLYLSHTVKVSAVEVNTPEEIFVENGTDAKLPCTFTSVEVISSAASVSWSFQPEGAATRISFFYYFNGKPYPGKDIPFKDRITWAGDLNKKDASISISNMQFRDNGTYICDVKNPPDIVVKPGEIRVRVVEKDSLPAFPIAMVAGIVIGTVTGLSPLISIVVCLVIRKNNSKKRYSGCSTSERLMSPVKQAPQKLPSDTEGLVNSVPARSHQGPVIYAQLDHSGGQHSDKINKSESVVYADIRKN</sequence>
<keyword evidence="4 11" id="KW-0732">Signal</keyword>
<dbReference type="GO" id="GO:0005886">
    <property type="term" value="C:plasma membrane"/>
    <property type="evidence" value="ECO:0007669"/>
    <property type="project" value="TreeGrafter"/>
</dbReference>
<evidence type="ECO:0000313" key="13">
    <source>
        <dbReference type="EMBL" id="PKK30666.1"/>
    </source>
</evidence>
<evidence type="ECO:0000256" key="6">
    <source>
        <dbReference type="ARBA" id="ARBA00023136"/>
    </source>
</evidence>
<comment type="similarity">
    <text evidence="2">Belongs to the myelin P0 protein family.</text>
</comment>
<dbReference type="SMART" id="SM00409">
    <property type="entry name" value="IG"/>
    <property type="match status" value="1"/>
</dbReference>
<evidence type="ECO:0000256" key="8">
    <source>
        <dbReference type="ARBA" id="ARBA00023180"/>
    </source>
</evidence>